<evidence type="ECO:0000313" key="5">
    <source>
        <dbReference type="Proteomes" id="UP000077266"/>
    </source>
</evidence>
<feature type="transmembrane region" description="Helical" evidence="2">
    <location>
        <begin position="117"/>
        <end position="136"/>
    </location>
</feature>
<keyword evidence="2" id="KW-0812">Transmembrane</keyword>
<dbReference type="InterPro" id="IPR045338">
    <property type="entry name" value="DUF6535"/>
</dbReference>
<feature type="transmembrane region" description="Helical" evidence="2">
    <location>
        <begin position="181"/>
        <end position="200"/>
    </location>
</feature>
<keyword evidence="2" id="KW-0472">Membrane</keyword>
<keyword evidence="5" id="KW-1185">Reference proteome</keyword>
<evidence type="ECO:0000313" key="4">
    <source>
        <dbReference type="EMBL" id="KZV82007.1"/>
    </source>
</evidence>
<organism evidence="4 5">
    <name type="scientific">Exidia glandulosa HHB12029</name>
    <dbReference type="NCBI Taxonomy" id="1314781"/>
    <lineage>
        <taxon>Eukaryota</taxon>
        <taxon>Fungi</taxon>
        <taxon>Dikarya</taxon>
        <taxon>Basidiomycota</taxon>
        <taxon>Agaricomycotina</taxon>
        <taxon>Agaricomycetes</taxon>
        <taxon>Auriculariales</taxon>
        <taxon>Exidiaceae</taxon>
        <taxon>Exidia</taxon>
    </lineage>
</organism>
<gene>
    <name evidence="4" type="ORF">EXIGLDRAFT_844123</name>
</gene>
<dbReference type="AlphaFoldDB" id="A0A165C8C2"/>
<protein>
    <recommendedName>
        <fullName evidence="3">DUF6535 domain-containing protein</fullName>
    </recommendedName>
</protein>
<dbReference type="InParanoid" id="A0A165C8C2"/>
<dbReference type="EMBL" id="KV426352">
    <property type="protein sequence ID" value="KZV82007.1"/>
    <property type="molecule type" value="Genomic_DNA"/>
</dbReference>
<keyword evidence="2" id="KW-1133">Transmembrane helix</keyword>
<dbReference type="OrthoDB" id="3219854at2759"/>
<proteinExistence type="predicted"/>
<accession>A0A165C8C2</accession>
<reference evidence="4 5" key="1">
    <citation type="journal article" date="2016" name="Mol. Biol. Evol.">
        <title>Comparative Genomics of Early-Diverging Mushroom-Forming Fungi Provides Insights into the Origins of Lignocellulose Decay Capabilities.</title>
        <authorList>
            <person name="Nagy L.G."/>
            <person name="Riley R."/>
            <person name="Tritt A."/>
            <person name="Adam C."/>
            <person name="Daum C."/>
            <person name="Floudas D."/>
            <person name="Sun H."/>
            <person name="Yadav J.S."/>
            <person name="Pangilinan J."/>
            <person name="Larsson K.H."/>
            <person name="Matsuura K."/>
            <person name="Barry K."/>
            <person name="Labutti K."/>
            <person name="Kuo R."/>
            <person name="Ohm R.A."/>
            <person name="Bhattacharya S.S."/>
            <person name="Shirouzu T."/>
            <person name="Yoshinaga Y."/>
            <person name="Martin F.M."/>
            <person name="Grigoriev I.V."/>
            <person name="Hibbett D.S."/>
        </authorList>
    </citation>
    <scope>NUCLEOTIDE SEQUENCE [LARGE SCALE GENOMIC DNA]</scope>
    <source>
        <strain evidence="4 5">HHB12029</strain>
    </source>
</reference>
<name>A0A165C8C2_EXIGL</name>
<feature type="domain" description="DUF6535" evidence="3">
    <location>
        <begin position="95"/>
        <end position="266"/>
    </location>
</feature>
<evidence type="ECO:0000256" key="1">
    <source>
        <dbReference type="SAM" id="MobiDB-lite"/>
    </source>
</evidence>
<feature type="transmembrane region" description="Helical" evidence="2">
    <location>
        <begin position="274"/>
        <end position="297"/>
    </location>
</feature>
<sequence>MGLLGADLCRSNVTTPRSQPRDAINIQIFALFLLFLPSLSCLRQFTQLSDLAMSVINDGTTPNHIHAGCRCQSTYGETERPDEPGDEMGPNARVWREYNKLAKAEDEERTRAWNRGLGGIGLFAGVFSGVTASFLIESYQRMQPDYTQLAYQALVATAAKTPLPSDKDFVVLPADRVLNCLWIASLMFSLSAALIAVMGAEWSAAYYDPDTDQESDHLTARQRAERRQFRANNVRRWRMPAVILTAPMLMQISMLLFGVGLALFFASIDNITKIFTSFLVGGIGGIWFITTSSPAFIHGSPFRTPLTPAWRSRSLVLYSMLQNIYRRIIAAEEERTPPARIVLYDPWMQPPQEPSAETLKSALQWLQQQDLFEVVYASLGDLSLGPRLAGAAYWRIDDRRDSAAAHHDLGHKLRVVFNSFRFRESTREDAAAVIQQYETDKTQPLTEDYLLARAIRGLSINETVNIIRAFRNNTTSPSDLPKLHTTTLVRLIQARDCTVGAALHILFAWKSQFAADPVPIVRAVRHVLEKALAPRPSPVEVHGHTTEPAGGWLKRVTTQQEHPIHDILATALHTVLRKVPNSALRRKLQKRLEGVMGMVFERRTDATPENLQDPIRMLCFMLDNAKQLRLFEPPPPPRGKQSTRPMLEPPTPTMALELLAFLCRQYPKNTSATQYTCIARTLSTVPDLLNQYEWSTQDVKFVLKRMPAPRLPVRRLLRNPRPDPASDTTPALPSPVTHSPFITASSNTSSSVTPSLLSGHVANTLVMLLGPDQKWHQDMTASDLDVLLSSICIRICAVFERAPSRWPVHPSVNAVLYQLLSHGSLSPLTRARGNRVLDLIHTLTEFFADHRPAFEGNLFALFLHSPVEDGSGGDRWELAVELPSILIGGLLHQQHVVSKILIALGVLRRRYTSHGVTEEFWRDLQVGKGVHEETGRLTLGVRARHAKMFKSFYKAMDFAFETVPLPSPKVYWQKWEKNRSPPAQTAVAS</sequence>
<feature type="transmembrane region" description="Helical" evidence="2">
    <location>
        <begin position="241"/>
        <end position="268"/>
    </location>
</feature>
<evidence type="ECO:0000256" key="2">
    <source>
        <dbReference type="SAM" id="Phobius"/>
    </source>
</evidence>
<dbReference type="Pfam" id="PF20153">
    <property type="entry name" value="DUF6535"/>
    <property type="match status" value="1"/>
</dbReference>
<dbReference type="Proteomes" id="UP000077266">
    <property type="component" value="Unassembled WGS sequence"/>
</dbReference>
<evidence type="ECO:0000259" key="3">
    <source>
        <dbReference type="Pfam" id="PF20153"/>
    </source>
</evidence>
<feature type="region of interest" description="Disordered" evidence="1">
    <location>
        <begin position="715"/>
        <end position="745"/>
    </location>
</feature>